<dbReference type="SUPFAM" id="SSF48452">
    <property type="entry name" value="TPR-like"/>
    <property type="match status" value="2"/>
</dbReference>
<dbReference type="Pfam" id="PF13181">
    <property type="entry name" value="TPR_8"/>
    <property type="match status" value="1"/>
</dbReference>
<gene>
    <name evidence="2" type="ORF">IAC32_06250</name>
</gene>
<comment type="caution">
    <text evidence="2">The sequence shown here is derived from an EMBL/GenBank/DDBJ whole genome shotgun (WGS) entry which is preliminary data.</text>
</comment>
<name>A0A9D9EGX4_9BACT</name>
<dbReference type="AlphaFoldDB" id="A0A9D9EGX4"/>
<dbReference type="InterPro" id="IPR011990">
    <property type="entry name" value="TPR-like_helical_dom_sf"/>
</dbReference>
<sequence length="483" mass="55038">MAKQNKKPDFVVKFEQDESAYFDIAELEDIIFYYSERGDHKSALKAADLALKLHGNDPYFCMYKLSELLSLNKNSEILKLRDELMSGVEKNDDEVFRDSAWAIIAKATHLTGDDEAAVRIYERILENDNLNDVILYEELSEIHEDNGRIDEAINVMEKAAGRFPDDADTLFNLALLYNRKEDHKKAIETWNKAIDIDAFDPVLWLNLGKEYMLDGNLEESVKALQYAHTLDPESRTINGLLGAALARTENNFEAAGHLLSAASDDGTGTNTLADKECPELIMAADCYHNEGEFEKTADLCYVIINMRQETPYLICLLQDSLRNLGRYHEAVFILKTFMNEYPDEIDLPMLLGDIYHIHLSRPEEAVKMYEKALVIDPNETHALFASASCYLQMEKTATALDLFKLAAKTDTGHKLHGVYFMMAVCSYLLGHKEDAMEYLKQQSGINDNHDYVKLFLKTIPEAEQLLVEHGILKQKKKQHKKNT</sequence>
<protein>
    <submittedName>
        <fullName evidence="2">Tetratricopeptide repeat protein</fullName>
    </submittedName>
</protein>
<feature type="repeat" description="TPR" evidence="1">
    <location>
        <begin position="167"/>
        <end position="200"/>
    </location>
</feature>
<dbReference type="InterPro" id="IPR019734">
    <property type="entry name" value="TPR_rpt"/>
</dbReference>
<evidence type="ECO:0000313" key="3">
    <source>
        <dbReference type="Proteomes" id="UP000823637"/>
    </source>
</evidence>
<dbReference type="PANTHER" id="PTHR12558:SF13">
    <property type="entry name" value="CELL DIVISION CYCLE PROTEIN 27 HOMOLOG"/>
    <property type="match status" value="1"/>
</dbReference>
<dbReference type="Gene3D" id="1.25.40.10">
    <property type="entry name" value="Tetratricopeptide repeat domain"/>
    <property type="match status" value="2"/>
</dbReference>
<dbReference type="PANTHER" id="PTHR12558">
    <property type="entry name" value="CELL DIVISION CYCLE 16,23,27"/>
    <property type="match status" value="1"/>
</dbReference>
<evidence type="ECO:0000313" key="2">
    <source>
        <dbReference type="EMBL" id="MBO8447328.1"/>
    </source>
</evidence>
<evidence type="ECO:0000256" key="1">
    <source>
        <dbReference type="PROSITE-ProRule" id="PRU00339"/>
    </source>
</evidence>
<feature type="repeat" description="TPR" evidence="1">
    <location>
        <begin position="201"/>
        <end position="234"/>
    </location>
</feature>
<dbReference type="Pfam" id="PF13432">
    <property type="entry name" value="TPR_16"/>
    <property type="match status" value="1"/>
</dbReference>
<dbReference type="PROSITE" id="PS50005">
    <property type="entry name" value="TPR"/>
    <property type="match status" value="2"/>
</dbReference>
<dbReference type="SMART" id="SM00028">
    <property type="entry name" value="TPR"/>
    <property type="match status" value="8"/>
</dbReference>
<dbReference type="Proteomes" id="UP000823637">
    <property type="component" value="Unassembled WGS sequence"/>
</dbReference>
<dbReference type="EMBL" id="JADIMR010000092">
    <property type="protein sequence ID" value="MBO8447328.1"/>
    <property type="molecule type" value="Genomic_DNA"/>
</dbReference>
<keyword evidence="1" id="KW-0802">TPR repeat</keyword>
<reference evidence="2" key="1">
    <citation type="submission" date="2020-10" db="EMBL/GenBank/DDBJ databases">
        <authorList>
            <person name="Gilroy R."/>
        </authorList>
    </citation>
    <scope>NUCLEOTIDE SEQUENCE</scope>
    <source>
        <strain evidence="2">D3-1215</strain>
    </source>
</reference>
<accession>A0A9D9EGX4</accession>
<reference evidence="2" key="2">
    <citation type="journal article" date="2021" name="PeerJ">
        <title>Extensive microbial diversity within the chicken gut microbiome revealed by metagenomics and culture.</title>
        <authorList>
            <person name="Gilroy R."/>
            <person name="Ravi A."/>
            <person name="Getino M."/>
            <person name="Pursley I."/>
            <person name="Horton D.L."/>
            <person name="Alikhan N.F."/>
            <person name="Baker D."/>
            <person name="Gharbi K."/>
            <person name="Hall N."/>
            <person name="Watson M."/>
            <person name="Adriaenssens E.M."/>
            <person name="Foster-Nyarko E."/>
            <person name="Jarju S."/>
            <person name="Secka A."/>
            <person name="Antonio M."/>
            <person name="Oren A."/>
            <person name="Chaudhuri R.R."/>
            <person name="La Ragione R."/>
            <person name="Hildebrand F."/>
            <person name="Pallen M.J."/>
        </authorList>
    </citation>
    <scope>NUCLEOTIDE SEQUENCE</scope>
    <source>
        <strain evidence="2">D3-1215</strain>
    </source>
</reference>
<proteinExistence type="predicted"/>
<organism evidence="2 3">
    <name type="scientific">Candidatus Enterocola intestinipullorum</name>
    <dbReference type="NCBI Taxonomy" id="2840783"/>
    <lineage>
        <taxon>Bacteria</taxon>
        <taxon>Pseudomonadati</taxon>
        <taxon>Bacteroidota</taxon>
        <taxon>Bacteroidia</taxon>
        <taxon>Bacteroidales</taxon>
        <taxon>Candidatus Enterocola</taxon>
    </lineage>
</organism>